<evidence type="ECO:0000313" key="3">
    <source>
        <dbReference type="Proteomes" id="UP001057520"/>
    </source>
</evidence>
<evidence type="ECO:0000313" key="2">
    <source>
        <dbReference type="EMBL" id="USQ98091.1"/>
    </source>
</evidence>
<reference evidence="2 3" key="1">
    <citation type="submission" date="2022-04" db="EMBL/GenBank/DDBJ databases">
        <title>Genome sequence of soybean root-associated Caulobacter segnis RL271.</title>
        <authorList>
            <person name="Longley R."/>
            <person name="Bonito G."/>
            <person name="Trigodet F."/>
            <person name="Crosson S."/>
            <person name="Fiebig A."/>
        </authorList>
    </citation>
    <scope>NUCLEOTIDE SEQUENCE [LARGE SCALE GENOMIC DNA]</scope>
    <source>
        <strain evidence="2 3">RL271</strain>
    </source>
</reference>
<keyword evidence="3" id="KW-1185">Reference proteome</keyword>
<name>A0ABY5A1T1_9CAUL</name>
<feature type="region of interest" description="Disordered" evidence="1">
    <location>
        <begin position="1"/>
        <end position="25"/>
    </location>
</feature>
<proteinExistence type="predicted"/>
<gene>
    <name evidence="2" type="ORF">MZV50_11345</name>
</gene>
<dbReference type="EMBL" id="CP096040">
    <property type="protein sequence ID" value="USQ98091.1"/>
    <property type="molecule type" value="Genomic_DNA"/>
</dbReference>
<organism evidence="2 3">
    <name type="scientific">Caulobacter segnis</name>
    <dbReference type="NCBI Taxonomy" id="88688"/>
    <lineage>
        <taxon>Bacteria</taxon>
        <taxon>Pseudomonadati</taxon>
        <taxon>Pseudomonadota</taxon>
        <taxon>Alphaproteobacteria</taxon>
        <taxon>Caulobacterales</taxon>
        <taxon>Caulobacteraceae</taxon>
        <taxon>Caulobacter</taxon>
    </lineage>
</organism>
<evidence type="ECO:0000256" key="1">
    <source>
        <dbReference type="SAM" id="MobiDB-lite"/>
    </source>
</evidence>
<accession>A0ABY5A1T1</accession>
<protein>
    <submittedName>
        <fullName evidence="2">Uncharacterized protein</fullName>
    </submittedName>
</protein>
<dbReference type="Proteomes" id="UP001057520">
    <property type="component" value="Chromosome"/>
</dbReference>
<sequence length="60" mass="6418">MVQPFGRSSYTPAADGLVESARRDADRRRAAIEADLQAKLAALGPASDGAPRRCPPTPRR</sequence>
<feature type="compositionally biased region" description="Polar residues" evidence="1">
    <location>
        <begin position="1"/>
        <end position="11"/>
    </location>
</feature>